<evidence type="ECO:0000313" key="2">
    <source>
        <dbReference type="EMBL" id="ABG58779.1"/>
    </source>
</evidence>
<dbReference type="RefSeq" id="WP_011584894.1">
    <property type="nucleotide sequence ID" value="NC_008255.1"/>
</dbReference>
<organism evidence="2 3">
    <name type="scientific">Cytophaga hutchinsonii (strain ATCC 33406 / DSM 1761 / CIP 103989 / NBRC 15051 / NCIMB 9469 / D465)</name>
    <dbReference type="NCBI Taxonomy" id="269798"/>
    <lineage>
        <taxon>Bacteria</taxon>
        <taxon>Pseudomonadati</taxon>
        <taxon>Bacteroidota</taxon>
        <taxon>Cytophagia</taxon>
        <taxon>Cytophagales</taxon>
        <taxon>Cytophagaceae</taxon>
        <taxon>Cytophaga</taxon>
    </lineage>
</organism>
<sequence length="217" mass="24354">MKSKNTLVKTILASVIVTAIISLSSCKKDDPAEPSGLKVQAHNDNEMMKIMHKMSHSMDTMTKMNNVDHDFAMMMKMHHQGALDMANYELVHGDNPAMKTKANQIISAQTAEIAELNAFLNNHMDMDNTNSTEYNMVVMASMEKMAKGADLEVITGDSDNDFAALMITHHQSATEMAQAQIDYGKDADLKEMAKKMIKDQEMEISEFQDWLLNNKPY</sequence>
<dbReference type="Proteomes" id="UP000001822">
    <property type="component" value="Chromosome"/>
</dbReference>
<evidence type="ECO:0000259" key="1">
    <source>
        <dbReference type="Pfam" id="PF03713"/>
    </source>
</evidence>
<dbReference type="Pfam" id="PF03713">
    <property type="entry name" value="DUF305"/>
    <property type="match status" value="1"/>
</dbReference>
<evidence type="ECO:0000313" key="3">
    <source>
        <dbReference type="Proteomes" id="UP000001822"/>
    </source>
</evidence>
<feature type="domain" description="DUF305" evidence="1">
    <location>
        <begin position="68"/>
        <end position="211"/>
    </location>
</feature>
<dbReference type="OrthoDB" id="8603558at2"/>
<name>A0A6N4SR72_CYTH3</name>
<dbReference type="PROSITE" id="PS51257">
    <property type="entry name" value="PROKAR_LIPOPROTEIN"/>
    <property type="match status" value="1"/>
</dbReference>
<dbReference type="PANTHER" id="PTHR36933:SF1">
    <property type="entry name" value="SLL0788 PROTEIN"/>
    <property type="match status" value="1"/>
</dbReference>
<dbReference type="Gene3D" id="1.20.1260.10">
    <property type="match status" value="2"/>
</dbReference>
<protein>
    <recommendedName>
        <fullName evidence="1">DUF305 domain-containing protein</fullName>
    </recommendedName>
</protein>
<dbReference type="KEGG" id="chu:CHU_1508"/>
<keyword evidence="3" id="KW-1185">Reference proteome</keyword>
<proteinExistence type="predicted"/>
<dbReference type="AlphaFoldDB" id="A0A6N4SR72"/>
<dbReference type="InterPro" id="IPR012347">
    <property type="entry name" value="Ferritin-like"/>
</dbReference>
<dbReference type="EMBL" id="CP000383">
    <property type="protein sequence ID" value="ABG58779.1"/>
    <property type="molecule type" value="Genomic_DNA"/>
</dbReference>
<reference evidence="2 3" key="1">
    <citation type="journal article" date="2007" name="Appl. Environ. Microbiol.">
        <title>Genome sequence of the cellulolytic gliding bacterium Cytophaga hutchinsonii.</title>
        <authorList>
            <person name="Xie G."/>
            <person name="Bruce D.C."/>
            <person name="Challacombe J.F."/>
            <person name="Chertkov O."/>
            <person name="Detter J.C."/>
            <person name="Gilna P."/>
            <person name="Han C.S."/>
            <person name="Lucas S."/>
            <person name="Misra M."/>
            <person name="Myers G.L."/>
            <person name="Richardson P."/>
            <person name="Tapia R."/>
            <person name="Thayer N."/>
            <person name="Thompson L.S."/>
            <person name="Brettin T.S."/>
            <person name="Henrissat B."/>
            <person name="Wilson D.B."/>
            <person name="McBride M.J."/>
        </authorList>
    </citation>
    <scope>NUCLEOTIDE SEQUENCE [LARGE SCALE GENOMIC DNA]</scope>
    <source>
        <strain evidence="3">ATCC 33406 / DSM 1761 / CIP 103989 / NBRC 15051 / NCIMB 9469 / D465</strain>
    </source>
</reference>
<accession>A0A6N4SR72</accession>
<dbReference type="PANTHER" id="PTHR36933">
    <property type="entry name" value="SLL0788 PROTEIN"/>
    <property type="match status" value="1"/>
</dbReference>
<dbReference type="InterPro" id="IPR005183">
    <property type="entry name" value="DUF305_CopM-like"/>
</dbReference>
<gene>
    <name evidence="2" type="ordered locus">CHU_1508</name>
</gene>